<protein>
    <submittedName>
        <fullName evidence="1">Uncharacterized protein</fullName>
    </submittedName>
</protein>
<sequence>MFSSIPSTRHSGRISFPVAMFLAISPRQVGFCLRIAAQTQRLHRRRPAVAGRVRRVTYQILRASKHSPCNSRLLLSRQDRAAPPVVLIDERLRKLSFVTPFASDDWPMLGNHTHQVNQGFDLHLLDNVTSVGFDRLGANIQLSGDLFR</sequence>
<dbReference type="Proteomes" id="UP000315471">
    <property type="component" value="Unassembled WGS sequence"/>
</dbReference>
<evidence type="ECO:0000313" key="2">
    <source>
        <dbReference type="Proteomes" id="UP000315471"/>
    </source>
</evidence>
<reference evidence="1 2" key="1">
    <citation type="submission" date="2019-02" db="EMBL/GenBank/DDBJ databases">
        <title>Deep-cultivation of Planctomycetes and their phenomic and genomic characterization uncovers novel biology.</title>
        <authorList>
            <person name="Wiegand S."/>
            <person name="Jogler M."/>
            <person name="Boedeker C."/>
            <person name="Pinto D."/>
            <person name="Vollmers J."/>
            <person name="Rivas-Marin E."/>
            <person name="Kohn T."/>
            <person name="Peeters S.H."/>
            <person name="Heuer A."/>
            <person name="Rast P."/>
            <person name="Oberbeckmann S."/>
            <person name="Bunk B."/>
            <person name="Jeske O."/>
            <person name="Meyerdierks A."/>
            <person name="Storesund J.E."/>
            <person name="Kallscheuer N."/>
            <person name="Luecker S."/>
            <person name="Lage O.M."/>
            <person name="Pohl T."/>
            <person name="Merkel B.J."/>
            <person name="Hornburger P."/>
            <person name="Mueller R.-W."/>
            <person name="Bruemmer F."/>
            <person name="Labrenz M."/>
            <person name="Spormann A.M."/>
            <person name="Op Den Camp H."/>
            <person name="Overmann J."/>
            <person name="Amann R."/>
            <person name="Jetten M.S.M."/>
            <person name="Mascher T."/>
            <person name="Medema M.H."/>
            <person name="Devos D.P."/>
            <person name="Kaster A.-K."/>
            <person name="Ovreas L."/>
            <person name="Rohde M."/>
            <person name="Galperin M.Y."/>
            <person name="Jogler C."/>
        </authorList>
    </citation>
    <scope>NUCLEOTIDE SEQUENCE [LARGE SCALE GENOMIC DNA]</scope>
    <source>
        <strain evidence="1 2">Q31b</strain>
    </source>
</reference>
<evidence type="ECO:0000313" key="1">
    <source>
        <dbReference type="EMBL" id="TWU41226.1"/>
    </source>
</evidence>
<dbReference type="AlphaFoldDB" id="A0A5C6E1H0"/>
<gene>
    <name evidence="1" type="ORF">Q31b_26650</name>
</gene>
<accession>A0A5C6E1H0</accession>
<proteinExistence type="predicted"/>
<name>A0A5C6E1H0_9BACT</name>
<organism evidence="1 2">
    <name type="scientific">Novipirellula aureliae</name>
    <dbReference type="NCBI Taxonomy" id="2527966"/>
    <lineage>
        <taxon>Bacteria</taxon>
        <taxon>Pseudomonadati</taxon>
        <taxon>Planctomycetota</taxon>
        <taxon>Planctomycetia</taxon>
        <taxon>Pirellulales</taxon>
        <taxon>Pirellulaceae</taxon>
        <taxon>Novipirellula</taxon>
    </lineage>
</organism>
<comment type="caution">
    <text evidence="1">The sequence shown here is derived from an EMBL/GenBank/DDBJ whole genome shotgun (WGS) entry which is preliminary data.</text>
</comment>
<dbReference type="EMBL" id="SJPY01000004">
    <property type="protein sequence ID" value="TWU41226.1"/>
    <property type="molecule type" value="Genomic_DNA"/>
</dbReference>
<keyword evidence="2" id="KW-1185">Reference proteome</keyword>